<proteinExistence type="predicted"/>
<evidence type="ECO:0000313" key="3">
    <source>
        <dbReference type="Proteomes" id="UP001465976"/>
    </source>
</evidence>
<comment type="caution">
    <text evidence="2">The sequence shown here is derived from an EMBL/GenBank/DDBJ whole genome shotgun (WGS) entry which is preliminary data.</text>
</comment>
<accession>A0ABR3FHZ4</accession>
<protein>
    <recommendedName>
        <fullName evidence="4">F-box domain-containing protein</fullName>
    </recommendedName>
</protein>
<reference evidence="2 3" key="1">
    <citation type="submission" date="2024-02" db="EMBL/GenBank/DDBJ databases">
        <title>A draft genome for the cacao thread blight pathogen Marasmius crinis-equi.</title>
        <authorList>
            <person name="Cohen S.P."/>
            <person name="Baruah I.K."/>
            <person name="Amoako-Attah I."/>
            <person name="Bukari Y."/>
            <person name="Meinhardt L.W."/>
            <person name="Bailey B.A."/>
        </authorList>
    </citation>
    <scope>NUCLEOTIDE SEQUENCE [LARGE SCALE GENOMIC DNA]</scope>
    <source>
        <strain evidence="2 3">GH-76</strain>
    </source>
</reference>
<feature type="coiled-coil region" evidence="1">
    <location>
        <begin position="76"/>
        <end position="124"/>
    </location>
</feature>
<dbReference type="Proteomes" id="UP001465976">
    <property type="component" value="Unassembled WGS sequence"/>
</dbReference>
<sequence length="592" mass="66981">MTVQISEVQPNVQALLEATSLRREHSFPRESKICLECGRSMDCLADTRPSSPPQPDLQDLDVLLQSNYPPMSTAVLESLRRKRQETAEAITMAESQMARLRARITTLQAQKRDLQAALQKYKVVLSPVRRLPHDVLACLFDVFGQMEDSDLILKLTQDVRSPPWVLGQVCRAWRLSALSLPRLWTTFDLSRLLTCKAALRGETYGISIQLERCRGQPINVALGSLVTERDLAEKVLSALCPKPNHCLSSPWSQVSLNIEPNTIQLFRPYTGCFQGLQELHLVGVDPEDHFAASENFDVFQDAPDLRTLSIWGENDHVGSLKLPWHQITRYMARDSDDFYIANTFHFTMLPRLENLQVCWLDCVILLDDLSPPPSSPILLPLLHTLILSSASPVWGSQFETVGLTQLLECITLPALRTLKYRNGLRESADSLLRLIGRSGCSLQDLTLFDLMEDDGQEVVKLIQSGSLHAVENLFIASRDYMVIPEGLKVPRSLIRTPEGKDNLPNLCCLRVNDWHGEFLDELIRVIDSRRTANMEGQHRTLDHLILQENTKRWYTASEATRMRVHAEEKLKGVCEGGLKLEWGEKGFPEMSE</sequence>
<keyword evidence="3" id="KW-1185">Reference proteome</keyword>
<evidence type="ECO:0000256" key="1">
    <source>
        <dbReference type="SAM" id="Coils"/>
    </source>
</evidence>
<organism evidence="2 3">
    <name type="scientific">Marasmius crinis-equi</name>
    <dbReference type="NCBI Taxonomy" id="585013"/>
    <lineage>
        <taxon>Eukaryota</taxon>
        <taxon>Fungi</taxon>
        <taxon>Dikarya</taxon>
        <taxon>Basidiomycota</taxon>
        <taxon>Agaricomycotina</taxon>
        <taxon>Agaricomycetes</taxon>
        <taxon>Agaricomycetidae</taxon>
        <taxon>Agaricales</taxon>
        <taxon>Marasmiineae</taxon>
        <taxon>Marasmiaceae</taxon>
        <taxon>Marasmius</taxon>
    </lineage>
</organism>
<gene>
    <name evidence="2" type="ORF">V5O48_007067</name>
</gene>
<evidence type="ECO:0008006" key="4">
    <source>
        <dbReference type="Google" id="ProtNLM"/>
    </source>
</evidence>
<dbReference type="EMBL" id="JBAHYK010000354">
    <property type="protein sequence ID" value="KAL0574895.1"/>
    <property type="molecule type" value="Genomic_DNA"/>
</dbReference>
<evidence type="ECO:0000313" key="2">
    <source>
        <dbReference type="EMBL" id="KAL0574895.1"/>
    </source>
</evidence>
<keyword evidence="1" id="KW-0175">Coiled coil</keyword>
<name>A0ABR3FHZ4_9AGAR</name>